<dbReference type="EC" id="3.6.4.-" evidence="8"/>
<dbReference type="PIRSF" id="PIRSF005814">
    <property type="entry name" value="MutS_YshD"/>
    <property type="match status" value="1"/>
</dbReference>
<keyword evidence="5 8" id="KW-0067">ATP-binding</keyword>
<comment type="function">
    <text evidence="8">Acts as a ribosome collision sensor, splitting the ribosome into its 2 subunits. Detects stalled/collided 70S ribosomes which it binds and splits by an ATP-hydrolysis driven conformational change. Acts upstream of the ribosome quality control system (RQC), a ribosome-associated complex that mediates the extraction of incompletely synthesized nascent chains from stalled ribosomes and their subsequent degradation. Probably generates substrates for RQC.</text>
</comment>
<dbReference type="InterPro" id="IPR036063">
    <property type="entry name" value="Smr_dom_sf"/>
</dbReference>
<dbReference type="GO" id="GO:0045910">
    <property type="term" value="P:negative regulation of DNA recombination"/>
    <property type="evidence" value="ECO:0007669"/>
    <property type="project" value="InterPro"/>
</dbReference>
<evidence type="ECO:0000256" key="3">
    <source>
        <dbReference type="ARBA" id="ARBA00022741"/>
    </source>
</evidence>
<sequence length="791" mass="85554">MTQYERSAATLELPAILEMLAKRAVSEAAKERAMALSPTTDRAAAKRLLAETSAARGMMVKRGSPSFSGVKDVRASLSRADMGGCLNIRELMDIAGVLTAARQARSYAAGDGRGNEKTCIDGLFNSLITNRFLEDKITGSIAGEDELADSASPELASIRRLIRAASSRVREALQKIISSPSYAKALQEPIITTRSERYVVPVKAEFKNAVPGLVHDVSASGATLFIEPMAAVKANNELRELRAREKTEIERILMELSADCAAHAEDISRDFGILVSLDLIFAKAKLSYDYEGMEPEISERAVVLRKTRHPLLPKDTAVPIDLELGGEFDTLVITGPNTGGKTVALKTIGLMCVMAACGLHLPAGDGSSVPVFDAVLADIGDEQSIEQSLSTFSSHMTNIVRILNECGPNTLILFDELGAGTDPTEGAALAISIIEYARKRGSVIAATTHYAELKVYATTAKGVVNASCEFDVATLRPTYRLLVGIPGKSNAFAISERLGVPAEVIEDARGRVGTESASFEATIEKLEAVRQSLEHDRDEAQKKLREAEENRKESAKLKVELSLRLEKAELKAKRDAERIIAEARETAEAAFAEIDEMRRRANDAEDHRAANEARAELRRRLNEAEESFAEKPVMPEEKRGPTRPAVVGDTVEILSMGVKAEVTGINKDGSLSLKAGIMNVTAKQSEVRVTEQQKKKQPAVSGGSAVFREAAVPAELDLRGLETIEAIPVLEQYLDSAVMGKLHTVTIIHGKGTGALRQAVQQSLRRNRAVKSFRLGRYGEGETGVTVVELK</sequence>
<dbReference type="GO" id="GO:0005524">
    <property type="term" value="F:ATP binding"/>
    <property type="evidence" value="ECO:0007669"/>
    <property type="project" value="UniProtKB-UniRule"/>
</dbReference>
<dbReference type="SMART" id="SM00534">
    <property type="entry name" value="MUTSac"/>
    <property type="match status" value="1"/>
</dbReference>
<organism evidence="11 12">
    <name type="scientific">Candidatus Scatomorpha pullistercoris</name>
    <dbReference type="NCBI Taxonomy" id="2840929"/>
    <lineage>
        <taxon>Bacteria</taxon>
        <taxon>Bacillati</taxon>
        <taxon>Bacillota</taxon>
        <taxon>Clostridia</taxon>
        <taxon>Eubacteriales</taxon>
        <taxon>Candidatus Scatomorpha</taxon>
    </lineage>
</organism>
<name>A0A9D1G4E5_9FIRM</name>
<evidence type="ECO:0000256" key="5">
    <source>
        <dbReference type="ARBA" id="ARBA00022840"/>
    </source>
</evidence>
<evidence type="ECO:0000313" key="12">
    <source>
        <dbReference type="Proteomes" id="UP000886876"/>
    </source>
</evidence>
<keyword evidence="2 8" id="KW-0699">rRNA-binding</keyword>
<dbReference type="GO" id="GO:0072344">
    <property type="term" value="P:rescue of stalled ribosome"/>
    <property type="evidence" value="ECO:0007669"/>
    <property type="project" value="UniProtKB-UniRule"/>
</dbReference>
<reference evidence="11" key="2">
    <citation type="journal article" date="2021" name="PeerJ">
        <title>Extensive microbial diversity within the chicken gut microbiome revealed by metagenomics and culture.</title>
        <authorList>
            <person name="Gilroy R."/>
            <person name="Ravi A."/>
            <person name="Getino M."/>
            <person name="Pursley I."/>
            <person name="Horton D.L."/>
            <person name="Alikhan N.F."/>
            <person name="Baker D."/>
            <person name="Gharbi K."/>
            <person name="Hall N."/>
            <person name="Watson M."/>
            <person name="Adriaenssens E.M."/>
            <person name="Foster-Nyarko E."/>
            <person name="Jarju S."/>
            <person name="Secka A."/>
            <person name="Antonio M."/>
            <person name="Oren A."/>
            <person name="Chaudhuri R.R."/>
            <person name="La Ragione R."/>
            <person name="Hildebrand F."/>
            <person name="Pallen M.J."/>
        </authorList>
    </citation>
    <scope>NUCLEOTIDE SEQUENCE</scope>
    <source>
        <strain evidence="11">ChiHecec3B27-6122</strain>
    </source>
</reference>
<dbReference type="GO" id="GO:0019843">
    <property type="term" value="F:rRNA binding"/>
    <property type="evidence" value="ECO:0007669"/>
    <property type="project" value="UniProtKB-UniRule"/>
</dbReference>
<dbReference type="HAMAP" id="MF_00092">
    <property type="entry name" value="MutS2"/>
    <property type="match status" value="1"/>
</dbReference>
<dbReference type="SUPFAM" id="SSF48334">
    <property type="entry name" value="DNA repair protein MutS, domain III"/>
    <property type="match status" value="1"/>
</dbReference>
<comment type="caution">
    <text evidence="11">The sequence shown here is derived from an EMBL/GenBank/DDBJ whole genome shotgun (WGS) entry which is preliminary data.</text>
</comment>
<dbReference type="SMART" id="SM00463">
    <property type="entry name" value="SMR"/>
    <property type="match status" value="1"/>
</dbReference>
<dbReference type="PANTHER" id="PTHR48466:SF2">
    <property type="entry name" value="OS10G0509000 PROTEIN"/>
    <property type="match status" value="1"/>
</dbReference>
<keyword evidence="8 11" id="KW-0255">Endonuclease</keyword>
<keyword evidence="7 8" id="KW-0238">DNA-binding</keyword>
<keyword evidence="4 8" id="KW-0378">Hydrolase</keyword>
<dbReference type="GO" id="GO:0140664">
    <property type="term" value="F:ATP-dependent DNA damage sensor activity"/>
    <property type="evidence" value="ECO:0007669"/>
    <property type="project" value="InterPro"/>
</dbReference>
<dbReference type="GO" id="GO:0043023">
    <property type="term" value="F:ribosomal large subunit binding"/>
    <property type="evidence" value="ECO:0007669"/>
    <property type="project" value="UniProtKB-UniRule"/>
</dbReference>
<dbReference type="GO" id="GO:0006298">
    <property type="term" value="P:mismatch repair"/>
    <property type="evidence" value="ECO:0007669"/>
    <property type="project" value="InterPro"/>
</dbReference>
<gene>
    <name evidence="8" type="primary">mutS2</name>
    <name evidence="8" type="synonym">rqcU</name>
    <name evidence="11" type="ORF">IAD42_00805</name>
</gene>
<evidence type="ECO:0000256" key="6">
    <source>
        <dbReference type="ARBA" id="ARBA00022884"/>
    </source>
</evidence>
<dbReference type="Gene3D" id="3.30.1370.110">
    <property type="match status" value="1"/>
</dbReference>
<dbReference type="SUPFAM" id="SSF160443">
    <property type="entry name" value="SMR domain-like"/>
    <property type="match status" value="1"/>
</dbReference>
<dbReference type="CDD" id="cd03280">
    <property type="entry name" value="ABC_MutS2"/>
    <property type="match status" value="1"/>
</dbReference>
<dbReference type="InterPro" id="IPR005747">
    <property type="entry name" value="MutS2"/>
</dbReference>
<evidence type="ECO:0000256" key="4">
    <source>
        <dbReference type="ARBA" id="ARBA00022801"/>
    </source>
</evidence>
<keyword evidence="3 8" id="KW-0547">Nucleotide-binding</keyword>
<dbReference type="InterPro" id="IPR000432">
    <property type="entry name" value="DNA_mismatch_repair_MutS_C"/>
</dbReference>
<evidence type="ECO:0000259" key="10">
    <source>
        <dbReference type="PROSITE" id="PS50828"/>
    </source>
</evidence>
<dbReference type="GO" id="GO:0004519">
    <property type="term" value="F:endonuclease activity"/>
    <property type="evidence" value="ECO:0007669"/>
    <property type="project" value="UniProtKB-UniRule"/>
</dbReference>
<dbReference type="Pfam" id="PF01713">
    <property type="entry name" value="Smr"/>
    <property type="match status" value="1"/>
</dbReference>
<protein>
    <recommendedName>
        <fullName evidence="8">Endonuclease MutS2</fullName>
        <ecNumber evidence="8">3.1.-.-</ecNumber>
    </recommendedName>
    <alternativeName>
        <fullName evidence="8">Ribosome-associated protein quality control-upstream factor</fullName>
        <shortName evidence="8">RQC-upstream factor</shortName>
        <shortName evidence="8">RqcU</shortName>
        <ecNumber evidence="8">3.6.4.-</ecNumber>
    </alternativeName>
</protein>
<dbReference type="Pfam" id="PF00488">
    <property type="entry name" value="MutS_V"/>
    <property type="match status" value="1"/>
</dbReference>
<dbReference type="PROSITE" id="PS00486">
    <property type="entry name" value="DNA_MISMATCH_REPAIR_2"/>
    <property type="match status" value="1"/>
</dbReference>
<dbReference type="Gene3D" id="3.40.50.300">
    <property type="entry name" value="P-loop containing nucleotide triphosphate hydrolases"/>
    <property type="match status" value="1"/>
</dbReference>
<evidence type="ECO:0000256" key="8">
    <source>
        <dbReference type="HAMAP-Rule" id="MF_00092"/>
    </source>
</evidence>
<dbReference type="SMART" id="SM00533">
    <property type="entry name" value="MUTSd"/>
    <property type="match status" value="1"/>
</dbReference>
<evidence type="ECO:0000256" key="1">
    <source>
        <dbReference type="ARBA" id="ARBA00022722"/>
    </source>
</evidence>
<dbReference type="EC" id="3.1.-.-" evidence="8"/>
<evidence type="ECO:0000256" key="2">
    <source>
        <dbReference type="ARBA" id="ARBA00022730"/>
    </source>
</evidence>
<dbReference type="InterPro" id="IPR036187">
    <property type="entry name" value="DNA_mismatch_repair_MutS_sf"/>
</dbReference>
<feature type="region of interest" description="Disordered" evidence="9">
    <location>
        <begin position="532"/>
        <end position="551"/>
    </location>
</feature>
<dbReference type="InterPro" id="IPR002625">
    <property type="entry name" value="Smr_dom"/>
</dbReference>
<comment type="subunit">
    <text evidence="8">Homodimer. Binds to stalled ribosomes, contacting rRNA.</text>
</comment>
<feature type="binding site" evidence="8">
    <location>
        <begin position="335"/>
        <end position="342"/>
    </location>
    <ligand>
        <name>ATP</name>
        <dbReference type="ChEBI" id="CHEBI:30616"/>
    </ligand>
</feature>
<dbReference type="FunFam" id="3.40.50.300:FF:000830">
    <property type="entry name" value="Endonuclease MutS2"/>
    <property type="match status" value="1"/>
</dbReference>
<dbReference type="AlphaFoldDB" id="A0A9D1G4E5"/>
<dbReference type="InterPro" id="IPR045076">
    <property type="entry name" value="MutS"/>
</dbReference>
<dbReference type="Proteomes" id="UP000886876">
    <property type="component" value="Unassembled WGS sequence"/>
</dbReference>
<feature type="domain" description="Smr" evidence="10">
    <location>
        <begin position="716"/>
        <end position="791"/>
    </location>
</feature>
<proteinExistence type="inferred from homology"/>
<accession>A0A9D1G4E5</accession>
<reference evidence="11" key="1">
    <citation type="submission" date="2020-10" db="EMBL/GenBank/DDBJ databases">
        <authorList>
            <person name="Gilroy R."/>
        </authorList>
    </citation>
    <scope>NUCLEOTIDE SEQUENCE</scope>
    <source>
        <strain evidence="11">ChiHecec3B27-6122</strain>
    </source>
</reference>
<evidence type="ECO:0000313" key="11">
    <source>
        <dbReference type="EMBL" id="HIS96494.1"/>
    </source>
</evidence>
<dbReference type="PROSITE" id="PS50828">
    <property type="entry name" value="SMR"/>
    <property type="match status" value="1"/>
</dbReference>
<dbReference type="GO" id="GO:0016887">
    <property type="term" value="F:ATP hydrolysis activity"/>
    <property type="evidence" value="ECO:0007669"/>
    <property type="project" value="InterPro"/>
</dbReference>
<keyword evidence="6 8" id="KW-0694">RNA-binding</keyword>
<dbReference type="GO" id="GO:0030983">
    <property type="term" value="F:mismatched DNA binding"/>
    <property type="evidence" value="ECO:0007669"/>
    <property type="project" value="InterPro"/>
</dbReference>
<evidence type="ECO:0000256" key="9">
    <source>
        <dbReference type="SAM" id="MobiDB-lite"/>
    </source>
</evidence>
<dbReference type="EMBL" id="DVJS01000019">
    <property type="protein sequence ID" value="HIS96494.1"/>
    <property type="molecule type" value="Genomic_DNA"/>
</dbReference>
<dbReference type="NCBIfam" id="TIGR01069">
    <property type="entry name" value="mutS2"/>
    <property type="match status" value="1"/>
</dbReference>
<dbReference type="InterPro" id="IPR027417">
    <property type="entry name" value="P-loop_NTPase"/>
</dbReference>
<comment type="function">
    <text evidence="8">Endonuclease that is involved in the suppression of homologous recombination and thus may have a key role in the control of bacterial genetic diversity.</text>
</comment>
<dbReference type="PANTHER" id="PTHR48466">
    <property type="entry name" value="OS10G0509000 PROTEIN-RELATED"/>
    <property type="match status" value="1"/>
</dbReference>
<keyword evidence="1 8" id="KW-0540">Nuclease</keyword>
<evidence type="ECO:0000256" key="7">
    <source>
        <dbReference type="ARBA" id="ARBA00023125"/>
    </source>
</evidence>
<dbReference type="InterPro" id="IPR007696">
    <property type="entry name" value="DNA_mismatch_repair_MutS_core"/>
</dbReference>
<comment type="similarity">
    <text evidence="8">Belongs to the DNA mismatch repair MutS family. MutS2 subfamily.</text>
</comment>
<dbReference type="SUPFAM" id="SSF52540">
    <property type="entry name" value="P-loop containing nucleoside triphosphate hydrolases"/>
    <property type="match status" value="1"/>
</dbReference>